<dbReference type="InterPro" id="IPR011330">
    <property type="entry name" value="Glyco_hydro/deAcase_b/a-brl"/>
</dbReference>
<dbReference type="Proteomes" id="UP001055658">
    <property type="component" value="Chromosome"/>
</dbReference>
<dbReference type="NCBIfam" id="NF003816">
    <property type="entry name" value="PRK05406.1-5"/>
    <property type="match status" value="1"/>
</dbReference>
<reference evidence="1" key="1">
    <citation type="submission" date="2022-02" db="EMBL/GenBank/DDBJ databases">
        <title>Coral-associated bacteria.</title>
        <authorList>
            <person name="Tang K."/>
            <person name="Wang X."/>
        </authorList>
    </citation>
    <scope>NUCLEOTIDE SEQUENCE</scope>
    <source>
        <strain evidence="1">SCSIO 43006</strain>
    </source>
</reference>
<proteinExistence type="predicted"/>
<dbReference type="PANTHER" id="PTHR30292">
    <property type="entry name" value="UNCHARACTERIZED PROTEIN YBGL-RELATED"/>
    <property type="match status" value="1"/>
</dbReference>
<dbReference type="RefSeq" id="WP_252084426.1">
    <property type="nucleotide sequence ID" value="NZ_CP092418.1"/>
</dbReference>
<keyword evidence="2" id="KW-1185">Reference proteome</keyword>
<evidence type="ECO:0000313" key="2">
    <source>
        <dbReference type="Proteomes" id="UP001055658"/>
    </source>
</evidence>
<dbReference type="EC" id="3.5.2.9" evidence="1"/>
<dbReference type="EMBL" id="CP092418">
    <property type="protein sequence ID" value="USD22063.1"/>
    <property type="molecule type" value="Genomic_DNA"/>
</dbReference>
<dbReference type="SUPFAM" id="SSF88713">
    <property type="entry name" value="Glycoside hydrolase/deacetylase"/>
    <property type="match status" value="1"/>
</dbReference>
<evidence type="ECO:0000313" key="1">
    <source>
        <dbReference type="EMBL" id="USD22063.1"/>
    </source>
</evidence>
<dbReference type="GO" id="GO:0017168">
    <property type="term" value="F:5-oxoprolinase (ATP-hydrolyzing) activity"/>
    <property type="evidence" value="ECO:0007669"/>
    <property type="project" value="UniProtKB-EC"/>
</dbReference>
<accession>A0ABY4VCQ0</accession>
<name>A0ABY4VCQ0_9GAMM</name>
<dbReference type="Pfam" id="PF03746">
    <property type="entry name" value="LamB_YcsF"/>
    <property type="match status" value="1"/>
</dbReference>
<dbReference type="Gene3D" id="3.20.20.370">
    <property type="entry name" value="Glycoside hydrolase/deacetylase"/>
    <property type="match status" value="1"/>
</dbReference>
<sequence length="249" mass="27704">MRIDINCDLGEGSDLKSCIRDTQIMPFISRCNIACGAHAGNRDIMRLSIFNAQKHHLKIGAHPGYPDRENFGRKSVKLPINLLLDSLFQQIEQLQSLTTEAGVLLDHVKLHGALYNDAEADRLLSKEIISLFAKEYPSLKIIGLANGAMESVAIEKQCTFYREGFIDRHYLNKEKLAPRNLPGSVLNNIENCLERAIALAKGTDFTSYYGTPLKFSVDTICLHGDNPAALKIAKALVKHLQHHGLNIQS</sequence>
<dbReference type="PANTHER" id="PTHR30292:SF0">
    <property type="entry name" value="5-OXOPROLINASE SUBUNIT A"/>
    <property type="match status" value="1"/>
</dbReference>
<protein>
    <submittedName>
        <fullName evidence="1">5-oxoprolinase subunit PxpA</fullName>
        <ecNumber evidence="1">3.5.2.9</ecNumber>
    </submittedName>
</protein>
<organism evidence="1 2">
    <name type="scientific">Microbulbifer variabilis</name>
    <dbReference type="NCBI Taxonomy" id="266805"/>
    <lineage>
        <taxon>Bacteria</taxon>
        <taxon>Pseudomonadati</taxon>
        <taxon>Pseudomonadota</taxon>
        <taxon>Gammaproteobacteria</taxon>
        <taxon>Cellvibrionales</taxon>
        <taxon>Microbulbiferaceae</taxon>
        <taxon>Microbulbifer</taxon>
    </lineage>
</organism>
<gene>
    <name evidence="1" type="primary">pxpA</name>
    <name evidence="1" type="ORF">MJO52_02695</name>
</gene>
<keyword evidence="1" id="KW-0378">Hydrolase</keyword>
<dbReference type="CDD" id="cd10801">
    <property type="entry name" value="LamB_YcsF_like_1"/>
    <property type="match status" value="1"/>
</dbReference>
<dbReference type="InterPro" id="IPR005501">
    <property type="entry name" value="LamB/YcsF/PxpA-like"/>
</dbReference>